<evidence type="ECO:0000313" key="5">
    <source>
        <dbReference type="EMBL" id="GFH03569.1"/>
    </source>
</evidence>
<name>A0A7I9ZRU0_9MYCO</name>
<proteinExistence type="predicted"/>
<dbReference type="Gene3D" id="1.25.40.10">
    <property type="entry name" value="Tetratricopeptide repeat domain"/>
    <property type="match status" value="2"/>
</dbReference>
<evidence type="ECO:0000256" key="1">
    <source>
        <dbReference type="ARBA" id="ARBA00023015"/>
    </source>
</evidence>
<evidence type="ECO:0000256" key="3">
    <source>
        <dbReference type="ARBA" id="ARBA00023163"/>
    </source>
</evidence>
<dbReference type="InterPro" id="IPR011990">
    <property type="entry name" value="TPR-like_helical_dom_sf"/>
</dbReference>
<dbReference type="Pfam" id="PF00196">
    <property type="entry name" value="GerE"/>
    <property type="match status" value="1"/>
</dbReference>
<accession>A0A7I9ZRU0</accession>
<dbReference type="Gene3D" id="1.10.10.10">
    <property type="entry name" value="Winged helix-like DNA-binding domain superfamily/Winged helix DNA-binding domain"/>
    <property type="match status" value="1"/>
</dbReference>
<evidence type="ECO:0000259" key="4">
    <source>
        <dbReference type="PROSITE" id="PS50043"/>
    </source>
</evidence>
<dbReference type="PANTHER" id="PTHR44688">
    <property type="entry name" value="DNA-BINDING TRANSCRIPTIONAL ACTIVATOR DEVR_DOSR"/>
    <property type="match status" value="1"/>
</dbReference>
<dbReference type="SUPFAM" id="SSF46894">
    <property type="entry name" value="C-terminal effector domain of the bipartite response regulators"/>
    <property type="match status" value="1"/>
</dbReference>
<organism evidence="5 6">
    <name type="scientific">Mycolicibacterium hippocampi</name>
    <dbReference type="NCBI Taxonomy" id="659824"/>
    <lineage>
        <taxon>Bacteria</taxon>
        <taxon>Bacillati</taxon>
        <taxon>Actinomycetota</taxon>
        <taxon>Actinomycetes</taxon>
        <taxon>Mycobacteriales</taxon>
        <taxon>Mycobacteriaceae</taxon>
        <taxon>Mycolicibacterium</taxon>
    </lineage>
</organism>
<gene>
    <name evidence="5" type="ORF">MHIP_40520</name>
</gene>
<dbReference type="CDD" id="cd06170">
    <property type="entry name" value="LuxR_C_like"/>
    <property type="match status" value="1"/>
</dbReference>
<dbReference type="PROSITE" id="PS50043">
    <property type="entry name" value="HTH_LUXR_2"/>
    <property type="match status" value="1"/>
</dbReference>
<dbReference type="RefSeq" id="WP_163891319.1">
    <property type="nucleotide sequence ID" value="NZ_BLLB01000002.1"/>
</dbReference>
<dbReference type="Proteomes" id="UP000465304">
    <property type="component" value="Unassembled WGS sequence"/>
</dbReference>
<dbReference type="InterPro" id="IPR016032">
    <property type="entry name" value="Sig_transdc_resp-reg_C-effctor"/>
</dbReference>
<feature type="domain" description="HTH luxR-type" evidence="4">
    <location>
        <begin position="473"/>
        <end position="538"/>
    </location>
</feature>
<keyword evidence="2" id="KW-0238">DNA-binding</keyword>
<dbReference type="GO" id="GO:0003677">
    <property type="term" value="F:DNA binding"/>
    <property type="evidence" value="ECO:0007669"/>
    <property type="project" value="UniProtKB-KW"/>
</dbReference>
<keyword evidence="6" id="KW-1185">Reference proteome</keyword>
<dbReference type="AlphaFoldDB" id="A0A7I9ZRU0"/>
<comment type="caution">
    <text evidence="5">The sequence shown here is derived from an EMBL/GenBank/DDBJ whole genome shotgun (WGS) entry which is preliminary data.</text>
</comment>
<protein>
    <recommendedName>
        <fullName evidence="4">HTH luxR-type domain-containing protein</fullName>
    </recommendedName>
</protein>
<evidence type="ECO:0000313" key="6">
    <source>
        <dbReference type="Proteomes" id="UP000465304"/>
    </source>
</evidence>
<keyword evidence="3" id="KW-0804">Transcription</keyword>
<dbReference type="SMART" id="SM00421">
    <property type="entry name" value="HTH_LUXR"/>
    <property type="match status" value="1"/>
</dbReference>
<dbReference type="InterPro" id="IPR036388">
    <property type="entry name" value="WH-like_DNA-bd_sf"/>
</dbReference>
<dbReference type="SUPFAM" id="SSF48452">
    <property type="entry name" value="TPR-like"/>
    <property type="match status" value="3"/>
</dbReference>
<dbReference type="Pfam" id="PF13432">
    <property type="entry name" value="TPR_16"/>
    <property type="match status" value="2"/>
</dbReference>
<reference evidence="5 6" key="1">
    <citation type="journal article" date="2019" name="Emerg. Microbes Infect.">
        <title>Comprehensive subspecies identification of 175 nontuberculous mycobacteria species based on 7547 genomic profiles.</title>
        <authorList>
            <person name="Matsumoto Y."/>
            <person name="Kinjo T."/>
            <person name="Motooka D."/>
            <person name="Nabeya D."/>
            <person name="Jung N."/>
            <person name="Uechi K."/>
            <person name="Horii T."/>
            <person name="Iida T."/>
            <person name="Fujita J."/>
            <person name="Nakamura S."/>
        </authorList>
    </citation>
    <scope>NUCLEOTIDE SEQUENCE [LARGE SCALE GENOMIC DNA]</scope>
    <source>
        <strain evidence="5 6">JCM 30996</strain>
    </source>
</reference>
<keyword evidence="1" id="KW-0805">Transcription regulation</keyword>
<dbReference type="EMBL" id="BLLB01000002">
    <property type="protein sequence ID" value="GFH03569.1"/>
    <property type="molecule type" value="Genomic_DNA"/>
</dbReference>
<dbReference type="PRINTS" id="PR00038">
    <property type="entry name" value="HTHLUXR"/>
</dbReference>
<dbReference type="PANTHER" id="PTHR44688:SF16">
    <property type="entry name" value="DNA-BINDING TRANSCRIPTIONAL ACTIVATOR DEVR_DOSR"/>
    <property type="match status" value="1"/>
</dbReference>
<dbReference type="InterPro" id="IPR000792">
    <property type="entry name" value="Tscrpt_reg_LuxR_C"/>
</dbReference>
<sequence>MNATPFTESDPVAAGRAALERANWAQARACFEEAVASGDAAEAWEGLSRAAWWQGDQDVVFVARERAYRCYQQRADACGAARMAMWLASDHLDFLGDDAVATAWLRRARSLTGDLAPCPEQGYNLLLEADIALLCESDPATAMTKAREAVELAGRIPDVGVEVVGLAILGSALVALGAVEEGLQRLDECAALAVAEDFSEIAAPGWALCHTVSVCANVGDFGRAAQWCRALHKLSEVWQARHFFGVCRTAYGDVLATRGDWVSAEQELVSAIEDLRITRPALAAPSAVRLGRLRASQGDLGEARKLFESALPAPQALLALGELNLAGGDADAAADAADRVLRNLGDASILERFPALELRARAHAAAGATGGAIAVVEEIEGLAVRLGTPYMRARSLHVRANVLAAVGDHDGARQAAEDSADLFTACSAPYDEACVRMVLAAALQALGHGARADGESRAALEAMALLRSPRDGAGSSADELSTREVEILRLVAQGLGDGQIAERLFLSPHTVHRHVANIRTKLRTPSRAAAVSYATRHGLLD</sequence>
<evidence type="ECO:0000256" key="2">
    <source>
        <dbReference type="ARBA" id="ARBA00023125"/>
    </source>
</evidence>
<dbReference type="GO" id="GO:0006355">
    <property type="term" value="P:regulation of DNA-templated transcription"/>
    <property type="evidence" value="ECO:0007669"/>
    <property type="project" value="InterPro"/>
</dbReference>